<organism evidence="9 10">
    <name type="scientific">Callosobruchus maculatus</name>
    <name type="common">Southern cowpea weevil</name>
    <name type="synonym">Pulse bruchid</name>
    <dbReference type="NCBI Taxonomy" id="64391"/>
    <lineage>
        <taxon>Eukaryota</taxon>
        <taxon>Metazoa</taxon>
        <taxon>Ecdysozoa</taxon>
        <taxon>Arthropoda</taxon>
        <taxon>Hexapoda</taxon>
        <taxon>Insecta</taxon>
        <taxon>Pterygota</taxon>
        <taxon>Neoptera</taxon>
        <taxon>Endopterygota</taxon>
        <taxon>Coleoptera</taxon>
        <taxon>Polyphaga</taxon>
        <taxon>Cucujiformia</taxon>
        <taxon>Chrysomeloidea</taxon>
        <taxon>Chrysomelidae</taxon>
        <taxon>Bruchinae</taxon>
        <taxon>Bruchini</taxon>
        <taxon>Callosobruchus</taxon>
    </lineage>
</organism>
<proteinExistence type="predicted"/>
<dbReference type="Pfam" id="PF07690">
    <property type="entry name" value="MFS_1"/>
    <property type="match status" value="1"/>
</dbReference>
<feature type="transmembrane region" description="Helical" evidence="8">
    <location>
        <begin position="45"/>
        <end position="66"/>
    </location>
</feature>
<evidence type="ECO:0000256" key="4">
    <source>
        <dbReference type="ARBA" id="ARBA00022847"/>
    </source>
</evidence>
<keyword evidence="4" id="KW-0769">Symport</keyword>
<feature type="transmembrane region" description="Helical" evidence="8">
    <location>
        <begin position="103"/>
        <end position="123"/>
    </location>
</feature>
<dbReference type="InterPro" id="IPR011701">
    <property type="entry name" value="MFS"/>
</dbReference>
<evidence type="ECO:0000256" key="8">
    <source>
        <dbReference type="SAM" id="Phobius"/>
    </source>
</evidence>
<dbReference type="AlphaFoldDB" id="A0A653BIC1"/>
<evidence type="ECO:0008006" key="11">
    <source>
        <dbReference type="Google" id="ProtNLM"/>
    </source>
</evidence>
<dbReference type="PANTHER" id="PTHR11662">
    <property type="entry name" value="SOLUTE CARRIER FAMILY 17"/>
    <property type="match status" value="1"/>
</dbReference>
<dbReference type="SUPFAM" id="SSF103473">
    <property type="entry name" value="MFS general substrate transporter"/>
    <property type="match status" value="1"/>
</dbReference>
<keyword evidence="3 8" id="KW-0812">Transmembrane</keyword>
<evidence type="ECO:0000313" key="9">
    <source>
        <dbReference type="EMBL" id="VEN35356.1"/>
    </source>
</evidence>
<evidence type="ECO:0000256" key="3">
    <source>
        <dbReference type="ARBA" id="ARBA00022692"/>
    </source>
</evidence>
<dbReference type="FunFam" id="1.20.1250.20:FF:000003">
    <property type="entry name" value="Solute carrier family 17 member 3"/>
    <property type="match status" value="1"/>
</dbReference>
<dbReference type="GO" id="GO:0006820">
    <property type="term" value="P:monoatomic anion transport"/>
    <property type="evidence" value="ECO:0007669"/>
    <property type="project" value="TreeGrafter"/>
</dbReference>
<dbReference type="GO" id="GO:0016020">
    <property type="term" value="C:membrane"/>
    <property type="evidence" value="ECO:0007669"/>
    <property type="project" value="UniProtKB-SubCell"/>
</dbReference>
<gene>
    <name evidence="9" type="ORF">CALMAC_LOCUS1278</name>
</gene>
<feature type="transmembrane region" description="Helical" evidence="8">
    <location>
        <begin position="78"/>
        <end position="97"/>
    </location>
</feature>
<dbReference type="PANTHER" id="PTHR11662:SF280">
    <property type="entry name" value="FI21844P1-RELATED"/>
    <property type="match status" value="1"/>
</dbReference>
<dbReference type="InterPro" id="IPR050382">
    <property type="entry name" value="MFS_Na/Anion_cotransporter"/>
</dbReference>
<dbReference type="OrthoDB" id="2985014at2759"/>
<dbReference type="Proteomes" id="UP000410492">
    <property type="component" value="Unassembled WGS sequence"/>
</dbReference>
<keyword evidence="2" id="KW-0813">Transport</keyword>
<evidence type="ECO:0000256" key="7">
    <source>
        <dbReference type="SAM" id="MobiDB-lite"/>
    </source>
</evidence>
<keyword evidence="5 8" id="KW-1133">Transmembrane helix</keyword>
<keyword evidence="6 8" id="KW-0472">Membrane</keyword>
<feature type="region of interest" description="Disordered" evidence="7">
    <location>
        <begin position="201"/>
        <end position="248"/>
    </location>
</feature>
<feature type="transmembrane region" description="Helical" evidence="8">
    <location>
        <begin position="135"/>
        <end position="157"/>
    </location>
</feature>
<evidence type="ECO:0000256" key="6">
    <source>
        <dbReference type="ARBA" id="ARBA00023136"/>
    </source>
</evidence>
<protein>
    <recommendedName>
        <fullName evidence="11">Major facilitator superfamily (MFS) profile domain-containing protein</fullName>
    </recommendedName>
</protein>
<evidence type="ECO:0000256" key="1">
    <source>
        <dbReference type="ARBA" id="ARBA00004141"/>
    </source>
</evidence>
<reference evidence="9 10" key="1">
    <citation type="submission" date="2019-01" db="EMBL/GenBank/DDBJ databases">
        <authorList>
            <person name="Sayadi A."/>
        </authorList>
    </citation>
    <scope>NUCLEOTIDE SEQUENCE [LARGE SCALE GENOMIC DNA]</scope>
</reference>
<accession>A0A653BIC1</accession>
<evidence type="ECO:0000256" key="2">
    <source>
        <dbReference type="ARBA" id="ARBA00022448"/>
    </source>
</evidence>
<dbReference type="GO" id="GO:0015293">
    <property type="term" value="F:symporter activity"/>
    <property type="evidence" value="ECO:0007669"/>
    <property type="project" value="UniProtKB-KW"/>
</dbReference>
<evidence type="ECO:0000313" key="10">
    <source>
        <dbReference type="Proteomes" id="UP000410492"/>
    </source>
</evidence>
<dbReference type="Gene3D" id="1.20.1250.20">
    <property type="entry name" value="MFS general substrate transporter like domains"/>
    <property type="match status" value="1"/>
</dbReference>
<evidence type="ECO:0000256" key="5">
    <source>
        <dbReference type="ARBA" id="ARBA00022989"/>
    </source>
</evidence>
<dbReference type="InterPro" id="IPR036259">
    <property type="entry name" value="MFS_trans_sf"/>
</dbReference>
<dbReference type="EMBL" id="CAACVG010001490">
    <property type="protein sequence ID" value="VEN35356.1"/>
    <property type="molecule type" value="Genomic_DNA"/>
</dbReference>
<comment type="subcellular location">
    <subcellularLocation>
        <location evidence="1">Membrane</location>
        <topology evidence="1">Multi-pass membrane protein</topology>
    </subcellularLocation>
</comment>
<sequence length="257" mass="27776">MPFWAVTVSFVGANWGSSVLQTQTPTYLYKILDYDIKSNSLLSAAPYVAMLVGSFLLSVICDWLINRQIVSRIAARKIFSTIGTILPAMSLTAIGFIPKEEATLSVVILILNGAFQSGGFCGYQVNHMDLSPNHCGVLMGITNGTTSVFSIISPLIVQFIVTDQRNQRMWMTIFITTACVYLATDLFYLIFGSADVQPWNDQGEDDSTTNSTTTAVTTCTGAPLPNVPPTKTTAAPADAQSNVSSTTDSRANLNVYI</sequence>
<feature type="compositionally biased region" description="Low complexity" evidence="7">
    <location>
        <begin position="208"/>
        <end position="220"/>
    </location>
</feature>
<feature type="transmembrane region" description="Helical" evidence="8">
    <location>
        <begin position="169"/>
        <end position="191"/>
    </location>
</feature>
<feature type="compositionally biased region" description="Polar residues" evidence="7">
    <location>
        <begin position="239"/>
        <end position="248"/>
    </location>
</feature>
<keyword evidence="10" id="KW-1185">Reference proteome</keyword>
<name>A0A653BIC1_CALMS</name>